<dbReference type="GO" id="GO:0016829">
    <property type="term" value="F:lyase activity"/>
    <property type="evidence" value="ECO:0007669"/>
    <property type="project" value="InterPro"/>
</dbReference>
<dbReference type="Gene3D" id="2.40.400.10">
    <property type="entry name" value="Acetoacetate decarboxylase-like"/>
    <property type="match status" value="1"/>
</dbReference>
<dbReference type="InterPro" id="IPR010451">
    <property type="entry name" value="Acetoacetate_decarboxylase"/>
</dbReference>
<keyword evidence="2" id="KW-1185">Reference proteome</keyword>
<dbReference type="OrthoDB" id="834556at2"/>
<dbReference type="SUPFAM" id="SSF160104">
    <property type="entry name" value="Acetoacetate decarboxylase-like"/>
    <property type="match status" value="1"/>
</dbReference>
<evidence type="ECO:0008006" key="3">
    <source>
        <dbReference type="Google" id="ProtNLM"/>
    </source>
</evidence>
<dbReference type="Pfam" id="PF06314">
    <property type="entry name" value="ADC"/>
    <property type="match status" value="1"/>
</dbReference>
<gene>
    <name evidence="1" type="ordered locus">Amir_3745</name>
</gene>
<dbReference type="RefSeq" id="WP_015802515.1">
    <property type="nucleotide sequence ID" value="NC_013093.1"/>
</dbReference>
<organism evidence="1 2">
    <name type="scientific">Actinosynnema mirum (strain ATCC 29888 / DSM 43827 / JCM 3225 / NBRC 14064 / NCIMB 13271 / NRRL B-12336 / IMRU 3971 / 101)</name>
    <dbReference type="NCBI Taxonomy" id="446462"/>
    <lineage>
        <taxon>Bacteria</taxon>
        <taxon>Bacillati</taxon>
        <taxon>Actinomycetota</taxon>
        <taxon>Actinomycetes</taxon>
        <taxon>Pseudonocardiales</taxon>
        <taxon>Pseudonocardiaceae</taxon>
        <taxon>Actinosynnema</taxon>
    </lineage>
</organism>
<dbReference type="AlphaFoldDB" id="C6WD09"/>
<dbReference type="HOGENOM" id="CLU_106229_0_0_11"/>
<dbReference type="EMBL" id="CP001630">
    <property type="protein sequence ID" value="ACU37628.1"/>
    <property type="molecule type" value="Genomic_DNA"/>
</dbReference>
<dbReference type="STRING" id="446462.Amir_3745"/>
<dbReference type="Proteomes" id="UP000002213">
    <property type="component" value="Chromosome"/>
</dbReference>
<evidence type="ECO:0000313" key="2">
    <source>
        <dbReference type="Proteomes" id="UP000002213"/>
    </source>
</evidence>
<dbReference type="InterPro" id="IPR023375">
    <property type="entry name" value="ADC_dom_sf"/>
</dbReference>
<dbReference type="KEGG" id="ami:Amir_3745"/>
<proteinExistence type="predicted"/>
<name>C6WD09_ACTMD</name>
<evidence type="ECO:0000313" key="1">
    <source>
        <dbReference type="EMBL" id="ACU37628.1"/>
    </source>
</evidence>
<reference evidence="1 2" key="1">
    <citation type="journal article" date="2009" name="Stand. Genomic Sci.">
        <title>Complete genome sequence of Actinosynnema mirum type strain (101).</title>
        <authorList>
            <person name="Land M."/>
            <person name="Lapidus A."/>
            <person name="Mayilraj S."/>
            <person name="Chen F."/>
            <person name="Copeland A."/>
            <person name="Del Rio T.G."/>
            <person name="Nolan M."/>
            <person name="Lucas S."/>
            <person name="Tice H."/>
            <person name="Cheng J.F."/>
            <person name="Chertkov O."/>
            <person name="Bruce D."/>
            <person name="Goodwin L."/>
            <person name="Pitluck S."/>
            <person name="Rohde M."/>
            <person name="Goker M."/>
            <person name="Pati A."/>
            <person name="Ivanova N."/>
            <person name="Mavromatis K."/>
            <person name="Chen A."/>
            <person name="Palaniappan K."/>
            <person name="Hauser L."/>
            <person name="Chang Y.J."/>
            <person name="Jeffries C.C."/>
            <person name="Brettin T."/>
            <person name="Detter J.C."/>
            <person name="Han C."/>
            <person name="Chain P."/>
            <person name="Tindall B.J."/>
            <person name="Bristow J."/>
            <person name="Eisen J.A."/>
            <person name="Markowitz V."/>
            <person name="Hugenholtz P."/>
            <person name="Kyrpides N.C."/>
            <person name="Klenk H.P."/>
        </authorList>
    </citation>
    <scope>NUCLEOTIDE SEQUENCE [LARGE SCALE GENOMIC DNA]</scope>
    <source>
        <strain evidence="2">ATCC 29888 / DSM 43827 / JCM 3225 / NBRC 14064 / NCIMB 13271 / NRRL B-12336 / IMRU 3971 / 101</strain>
    </source>
</reference>
<sequence length="207" mass="22477">MDYPPEPWDLHGHGCASLWAVRSTPPLPDGVRPVRVLGRSLVVTGFVAYLPGSLLPYNELLAAVLVRRGWRLGLTITHIWVDSEPSRAGARAMWGIPKELADLDVTRLSGDAEGIGAARLVPKGATLPVKAALPLWQSLGGRTTRTPFRASGRAMPTRLEWRFAAKGPLGWLLPHRPLLGAVIPEFRMRFGSDRADDRAGDRAGGRG</sequence>
<accession>C6WD09</accession>
<protein>
    <recommendedName>
        <fullName evidence="3">Acetoacetate decarboxylase</fullName>
    </recommendedName>
</protein>
<dbReference type="eggNOG" id="COG4689">
    <property type="taxonomic scope" value="Bacteria"/>
</dbReference>